<reference evidence="1 2" key="1">
    <citation type="submission" date="2018-08" db="EMBL/GenBank/DDBJ databases">
        <title>A genome reference for cultivated species of the human gut microbiota.</title>
        <authorList>
            <person name="Zou Y."/>
            <person name="Xue W."/>
            <person name="Luo G."/>
        </authorList>
    </citation>
    <scope>NUCLEOTIDE SEQUENCE [LARGE SCALE GENOMIC DNA]</scope>
    <source>
        <strain evidence="1 2">AM22-1</strain>
    </source>
</reference>
<evidence type="ECO:0000313" key="1">
    <source>
        <dbReference type="EMBL" id="RHG68500.1"/>
    </source>
</evidence>
<accession>A0A3R6H2Q7</accession>
<evidence type="ECO:0000313" key="2">
    <source>
        <dbReference type="Proteomes" id="UP000286501"/>
    </source>
</evidence>
<dbReference type="EMBL" id="QRIN01000007">
    <property type="protein sequence ID" value="RHG68500.1"/>
    <property type="molecule type" value="Genomic_DNA"/>
</dbReference>
<sequence length="1260" mass="143101">MELRIFFSWQTSSKTDKLNNKEFILECIQKAVIAIENKGTLKGITFRVQQGTGGEPGTPDMIATCLRRNDECHIFIADISVDKHFNKVQRWANRKPELRERPNENVMYELGRADGHLDYGQVIQVANTVFGDVSENDYLRPIDIRHKRRPITFHLEANDGPKAEKVRRELTENLKTALKKSAKAALEHIHKELLPYERCEDAIKEMQFEGKFIFKGNLKDMEKAISDNKGLLRVLGLNGVGKTRLVMETVLKETEETPKLYCDCLLAAEQYVIDTTTRIYEKYGNTILILDNCNEGLFAKLKTLYGRKNAQNRLYAISDETVAPSNGCEYVLFNDAYEEVVDGIIAKFYGQNDEVSARIKDNACGNPLFAVQAIKGLKETGDLRDFDDRKLMANMLSAAEGSEERVIAETLSLFSNIGYDGDAHKEIEAIAKNKNITGLNGDDTVLVNKFDTLIKKYLDRGLMQRVGVFVRFRSPAISKMLAMEWFDKCTAQQLEQVIITLGQVGMAVNLVPPFFEKVRDMDNNSRVIDLLKELLQPNRLLTFRDFINTEVGSKIYRSLIEVVPEAVAASLYTSLGGLSIDELKEIRDGRRELVWTLEKLCYKPETFQKAAKLLLRLSCAENEFISNNATGEFVALFPVRLPSTSVPLAKRLAFLQREIKSQEEKPVVMKALGRALSTANFIHFGGKQKVGTQVYGYYEPQSDQEIDDYINGCLDLLQQEIDGNTEYKDESIGMLVSNFRSLNAFGSFDAVMPRVEKVAASLNYDWDDMLKVLHFARRDPEKLRTAQNKQRIEALIQKLTKTDFVSRFAAVESFEKNDYLGMADFERQKIVDGKYEALADDLVNQKLYSKELLKDIYDSQTFLAYAFPMKLVALSTPEEQLQFASDSIDLMEGRTSSIFVYYVKDVTEEVFAQIVSIIEAKEKEWLLFSLVAIRNYGFTHPYVDKLFELVAQKKVEAGGFVSYWSYVRIDRQSTPEGVDLLARVMQLPDGFEIGLHMAMSQYLSSQHNNDKMDALMESEIAKRADKVPELITNPQYSHILGALLTKGKRDGLAGAMAKGVFSYIVNSDSTTLRYEVETVLQRLFENYFDITWREMAGLMSTEDDADNFVKFYFAFGFSSLHNPFPGLIFKKENMPVLMDWCKNHPDVAPYRLMALAPLIDGDGLSEPVMALLDNYGSQKMVRTALSDKLGTFAGPASTYNDRASLIEPLTKHNNPDVNNWATLEIEHLKYYGRQTQKMEENFLLPGRLPSHQWALNPEGD</sequence>
<dbReference type="SUPFAM" id="SSF52540">
    <property type="entry name" value="P-loop containing nucleoside triphosphate hydrolases"/>
    <property type="match status" value="1"/>
</dbReference>
<gene>
    <name evidence="1" type="ORF">DW250_02700</name>
</gene>
<dbReference type="Proteomes" id="UP000286501">
    <property type="component" value="Unassembled WGS sequence"/>
</dbReference>
<proteinExistence type="predicted"/>
<dbReference type="InterPro" id="IPR027417">
    <property type="entry name" value="P-loop_NTPase"/>
</dbReference>
<dbReference type="AlphaFoldDB" id="A0A3R6H2Q7"/>
<protein>
    <submittedName>
        <fullName evidence="1">Uncharacterized protein</fullName>
    </submittedName>
</protein>
<name>A0A3R6H2Q7_9BACT</name>
<comment type="caution">
    <text evidence="1">The sequence shown here is derived from an EMBL/GenBank/DDBJ whole genome shotgun (WGS) entry which is preliminary data.</text>
</comment>
<organism evidence="1 2">
    <name type="scientific">Segatella copri</name>
    <dbReference type="NCBI Taxonomy" id="165179"/>
    <lineage>
        <taxon>Bacteria</taxon>
        <taxon>Pseudomonadati</taxon>
        <taxon>Bacteroidota</taxon>
        <taxon>Bacteroidia</taxon>
        <taxon>Bacteroidales</taxon>
        <taxon>Prevotellaceae</taxon>
        <taxon>Segatella</taxon>
    </lineage>
</organism>